<accession>A0A0C1Y1N9</accession>
<protein>
    <submittedName>
        <fullName evidence="2">VWA domain-containing protein</fullName>
    </submittedName>
</protein>
<dbReference type="SMART" id="SM00327">
    <property type="entry name" value="VWA"/>
    <property type="match status" value="1"/>
</dbReference>
<dbReference type="Pfam" id="PF00092">
    <property type="entry name" value="VWA"/>
    <property type="match status" value="1"/>
</dbReference>
<dbReference type="Gene3D" id="3.40.50.410">
    <property type="entry name" value="von Willebrand factor, type A domain"/>
    <property type="match status" value="1"/>
</dbReference>
<organism evidence="2">
    <name type="scientific">Lyngbya confervoides BDU141951</name>
    <dbReference type="NCBI Taxonomy" id="1574623"/>
    <lineage>
        <taxon>Bacteria</taxon>
        <taxon>Bacillati</taxon>
        <taxon>Cyanobacteriota</taxon>
        <taxon>Cyanophyceae</taxon>
        <taxon>Oscillatoriophycideae</taxon>
        <taxon>Oscillatoriales</taxon>
        <taxon>Microcoleaceae</taxon>
        <taxon>Lyngbya</taxon>
    </lineage>
</organism>
<dbReference type="PANTHER" id="PTHR10579:SF43">
    <property type="entry name" value="ZINC FINGER (C3HC4-TYPE RING FINGER) FAMILY PROTEIN"/>
    <property type="match status" value="1"/>
</dbReference>
<dbReference type="SUPFAM" id="SSF53300">
    <property type="entry name" value="vWA-like"/>
    <property type="match status" value="1"/>
</dbReference>
<dbReference type="InterPro" id="IPR002035">
    <property type="entry name" value="VWF_A"/>
</dbReference>
<dbReference type="PANTHER" id="PTHR10579">
    <property type="entry name" value="CALCIUM-ACTIVATED CHLORIDE CHANNEL REGULATOR"/>
    <property type="match status" value="1"/>
</dbReference>
<dbReference type="InterPro" id="IPR051266">
    <property type="entry name" value="CLCR"/>
</dbReference>
<gene>
    <name evidence="2" type="ORF">QQ91_007035</name>
</gene>
<feature type="compositionally biased region" description="Polar residues" evidence="1">
    <location>
        <begin position="406"/>
        <end position="418"/>
    </location>
</feature>
<dbReference type="PROSITE" id="PS50234">
    <property type="entry name" value="VWFA"/>
    <property type="match status" value="1"/>
</dbReference>
<proteinExistence type="predicted"/>
<feature type="region of interest" description="Disordered" evidence="1">
    <location>
        <begin position="395"/>
        <end position="425"/>
    </location>
</feature>
<dbReference type="InterPro" id="IPR036465">
    <property type="entry name" value="vWFA_dom_sf"/>
</dbReference>
<evidence type="ECO:0000256" key="1">
    <source>
        <dbReference type="SAM" id="MobiDB-lite"/>
    </source>
</evidence>
<dbReference type="EMBL" id="JTHE02000003">
    <property type="protein sequence ID" value="NEV66869.1"/>
    <property type="molecule type" value="Genomic_DNA"/>
</dbReference>
<evidence type="ECO:0000313" key="2">
    <source>
        <dbReference type="EMBL" id="NEV66869.1"/>
    </source>
</evidence>
<reference evidence="2" key="1">
    <citation type="submission" date="2014-11" db="EMBL/GenBank/DDBJ databases">
        <authorList>
            <person name="Malar M.C."/>
            <person name="Sen D."/>
            <person name="Tripathy S."/>
        </authorList>
    </citation>
    <scope>NUCLEOTIDE SEQUENCE</scope>
    <source>
        <strain evidence="2">BDU141951</strain>
    </source>
</reference>
<comment type="caution">
    <text evidence="2">The sequence shown here is derived from an EMBL/GenBank/DDBJ whole genome shotgun (WGS) entry which is preliminary data.</text>
</comment>
<name>A0A0C1Y1N9_9CYAN</name>
<reference evidence="2" key="3">
    <citation type="submission" date="2020-02" db="EMBL/GenBank/DDBJ databases">
        <authorList>
            <person name="Sarangi A.N."/>
            <person name="Ghosh S."/>
            <person name="Mukherjee M."/>
            <person name="Tripathy S."/>
        </authorList>
    </citation>
    <scope>NUCLEOTIDE SEQUENCE</scope>
    <source>
        <strain evidence="2">BDU141951</strain>
    </source>
</reference>
<dbReference type="AlphaFoldDB" id="A0A0C1Y1N9"/>
<reference evidence="2" key="2">
    <citation type="journal article" date="2015" name="Genome Announc.">
        <title>Draft Genome Sequence of Filamentous Marine Cyanobacterium Lyngbya confervoides Strain BDU141951.</title>
        <authorList>
            <person name="Chandrababunaidu M.M."/>
            <person name="Sen D."/>
            <person name="Tripathy S."/>
        </authorList>
    </citation>
    <scope>NUCLEOTIDE SEQUENCE</scope>
    <source>
        <strain evidence="2">BDU141951</strain>
    </source>
</reference>
<sequence>MTRQASLPQPTLELIPLHGAVVAQQPMTLDVLIRITPPTLPATTERAALNLSLVIDHSGSMNGPKIQQAREAACFAVENLLPSDRLSVVLFDDRITTLVPSTLATDKQALLAQIRQIRARGSTALHDGWVEGGTQVSQYLHPHQLNRVILFSDGQANVGETRPDAIANDVHGLAQRGVSTSTLGIGQGYNEDLLAAMAASGDGNFFHIESADQLADIFETELSGLAATVGQRVSLGIEPQNGIKVLDVLNDFELTNTQRYKLPNLAVGSPINVVVRLQIPALSQATELFTIRLAWDDRHQAGRQTLRAGLELPTVSPEQFSDFPADATVQQQVALLMAARARAEAIAFSDQGDLRNAEEILSTARIRFGGLPASPALAAEQAALQDLENDYAAGRSASARKKAVSQRFSLNRSGQSNPRRAMTDD</sequence>